<accession>A0AAV5UVH5</accession>
<reference evidence="2" key="1">
    <citation type="submission" date="2023-10" db="EMBL/GenBank/DDBJ databases">
        <title>Genome assembly of Pristionchus species.</title>
        <authorList>
            <person name="Yoshida K."/>
            <person name="Sommer R.J."/>
        </authorList>
    </citation>
    <scope>NUCLEOTIDE SEQUENCE</scope>
    <source>
        <strain evidence="2">RS5133</strain>
    </source>
</reference>
<evidence type="ECO:0000313" key="2">
    <source>
        <dbReference type="EMBL" id="GMT09540.1"/>
    </source>
</evidence>
<dbReference type="Pfam" id="PF10326">
    <property type="entry name" value="7TM_GPCR_Str"/>
    <property type="match status" value="1"/>
</dbReference>
<dbReference type="AlphaFoldDB" id="A0AAV5UVH5"/>
<feature type="transmembrane region" description="Helical" evidence="1">
    <location>
        <begin position="273"/>
        <end position="293"/>
    </location>
</feature>
<feature type="non-terminal residue" evidence="2">
    <location>
        <position position="316"/>
    </location>
</feature>
<evidence type="ECO:0008006" key="4">
    <source>
        <dbReference type="Google" id="ProtNLM"/>
    </source>
</evidence>
<evidence type="ECO:0000256" key="1">
    <source>
        <dbReference type="SAM" id="Phobius"/>
    </source>
</evidence>
<keyword evidence="1" id="KW-1133">Transmembrane helix</keyword>
<comment type="caution">
    <text evidence="2">The sequence shown here is derived from an EMBL/GenBank/DDBJ whole genome shotgun (WGS) entry which is preliminary data.</text>
</comment>
<gene>
    <name evidence="2" type="ORF">PFISCL1PPCAC_837</name>
</gene>
<dbReference type="EMBL" id="BTSY01000001">
    <property type="protein sequence ID" value="GMT09540.1"/>
    <property type="molecule type" value="Genomic_DNA"/>
</dbReference>
<feature type="transmembrane region" description="Helical" evidence="1">
    <location>
        <begin position="129"/>
        <end position="151"/>
    </location>
</feature>
<proteinExistence type="predicted"/>
<dbReference type="PANTHER" id="PTHR22943">
    <property type="entry name" value="7-TRANSMEMBRANE DOMAIN RECEPTOR C.ELEGANS"/>
    <property type="match status" value="1"/>
</dbReference>
<keyword evidence="1" id="KW-0472">Membrane</keyword>
<sequence length="316" mass="35865">AIDASSHMFFNWFMAGLSIASNLLLVYLVKKVSVVAMGSYMILIYITAVMDVTIAISNAIVVPQNIHMGKYSFVVFGVGTCHWPAVPGLVSIYVFDLLFYQTFALLSCHFLYRYVVLQKTSEFLTNLKVWYWASAGIVFQIFFNATMAFFISHYEPRKDWKPDAQLVSDMFTYYGINMSRPFGHFHVVYAEMSNSYESMTWNWPIVIYTLSILGVIALLGVVMLVCAHKVMRMMKTLSSVVQTVFPLALSFTPVGCLVLLPLTGNTFGALGNYLMSLSTVYPAVDPLLLILCVQRYRRKIYSMIECCLPPKFRRSQ</sequence>
<evidence type="ECO:0000313" key="3">
    <source>
        <dbReference type="Proteomes" id="UP001432322"/>
    </source>
</evidence>
<organism evidence="2 3">
    <name type="scientific">Pristionchus fissidentatus</name>
    <dbReference type="NCBI Taxonomy" id="1538716"/>
    <lineage>
        <taxon>Eukaryota</taxon>
        <taxon>Metazoa</taxon>
        <taxon>Ecdysozoa</taxon>
        <taxon>Nematoda</taxon>
        <taxon>Chromadorea</taxon>
        <taxon>Rhabditida</taxon>
        <taxon>Rhabditina</taxon>
        <taxon>Diplogasteromorpha</taxon>
        <taxon>Diplogasteroidea</taxon>
        <taxon>Neodiplogasteridae</taxon>
        <taxon>Pristionchus</taxon>
    </lineage>
</organism>
<feature type="transmembrane region" description="Helical" evidence="1">
    <location>
        <begin position="40"/>
        <end position="61"/>
    </location>
</feature>
<feature type="transmembrane region" description="Helical" evidence="1">
    <location>
        <begin position="98"/>
        <end position="117"/>
    </location>
</feature>
<keyword evidence="1" id="KW-0812">Transmembrane</keyword>
<feature type="non-terminal residue" evidence="2">
    <location>
        <position position="1"/>
    </location>
</feature>
<dbReference type="SUPFAM" id="SSF81321">
    <property type="entry name" value="Family A G protein-coupled receptor-like"/>
    <property type="match status" value="1"/>
</dbReference>
<dbReference type="InterPro" id="IPR019428">
    <property type="entry name" value="7TM_GPCR_serpentine_rcpt_Str"/>
</dbReference>
<keyword evidence="3" id="KW-1185">Reference proteome</keyword>
<feature type="transmembrane region" description="Helical" evidence="1">
    <location>
        <begin position="73"/>
        <end position="92"/>
    </location>
</feature>
<feature type="transmembrane region" description="Helical" evidence="1">
    <location>
        <begin position="9"/>
        <end position="28"/>
    </location>
</feature>
<name>A0AAV5UVH5_9BILA</name>
<dbReference type="PANTHER" id="PTHR22943:SF248">
    <property type="entry name" value="SEVEN TM RECEPTOR"/>
    <property type="match status" value="1"/>
</dbReference>
<feature type="transmembrane region" description="Helical" evidence="1">
    <location>
        <begin position="239"/>
        <end position="261"/>
    </location>
</feature>
<dbReference type="Proteomes" id="UP001432322">
    <property type="component" value="Unassembled WGS sequence"/>
</dbReference>
<protein>
    <recommendedName>
        <fullName evidence="4">G protein-coupled receptor</fullName>
    </recommendedName>
</protein>
<feature type="transmembrane region" description="Helical" evidence="1">
    <location>
        <begin position="205"/>
        <end position="227"/>
    </location>
</feature>